<protein>
    <recommendedName>
        <fullName evidence="3">Phage envelope protein</fullName>
    </recommendedName>
</protein>
<evidence type="ECO:0000313" key="1">
    <source>
        <dbReference type="EMBL" id="TDP86731.1"/>
    </source>
</evidence>
<dbReference type="Proteomes" id="UP000294547">
    <property type="component" value="Unassembled WGS sequence"/>
</dbReference>
<organism evidence="1 2">
    <name type="scientific">Oharaeibacter diazotrophicus</name>
    <dbReference type="NCBI Taxonomy" id="1920512"/>
    <lineage>
        <taxon>Bacteria</taxon>
        <taxon>Pseudomonadati</taxon>
        <taxon>Pseudomonadota</taxon>
        <taxon>Alphaproteobacteria</taxon>
        <taxon>Hyphomicrobiales</taxon>
        <taxon>Pleomorphomonadaceae</taxon>
        <taxon>Oharaeibacter</taxon>
    </lineage>
</organism>
<name>A0A4R6RJD4_9HYPH</name>
<comment type="caution">
    <text evidence="1">The sequence shown here is derived from an EMBL/GenBank/DDBJ whole genome shotgun (WGS) entry which is preliminary data.</text>
</comment>
<dbReference type="InterPro" id="IPR036696">
    <property type="entry name" value="YdfO-like_sf"/>
</dbReference>
<reference evidence="1 2" key="1">
    <citation type="submission" date="2019-03" db="EMBL/GenBank/DDBJ databases">
        <title>Genomic Encyclopedia of Type Strains, Phase IV (KMG-IV): sequencing the most valuable type-strain genomes for metagenomic binning, comparative biology and taxonomic classification.</title>
        <authorList>
            <person name="Goeker M."/>
        </authorList>
    </citation>
    <scope>NUCLEOTIDE SEQUENCE [LARGE SCALE GENOMIC DNA]</scope>
    <source>
        <strain evidence="1 2">DSM 102969</strain>
    </source>
</reference>
<dbReference type="AlphaFoldDB" id="A0A4R6RJD4"/>
<keyword evidence="2" id="KW-1185">Reference proteome</keyword>
<sequence length="133" mass="14528">MDERRQTTARTCLEAAEHGTMAFPEIVATLAAAGFESYAVDFRRATATYYLPDGDSIALPSLRVEEPVAAMFDTARVRAAIREAQQNAPGYTYAGFCRKVVAAGCAGYVVSFTGRRALYVGRTAETHVEHFPR</sequence>
<accession>A0A4R6RJD4</accession>
<evidence type="ECO:0008006" key="3">
    <source>
        <dbReference type="Google" id="ProtNLM"/>
    </source>
</evidence>
<dbReference type="EMBL" id="SNXY01000006">
    <property type="protein sequence ID" value="TDP86731.1"/>
    <property type="molecule type" value="Genomic_DNA"/>
</dbReference>
<proteinExistence type="predicted"/>
<dbReference type="Gene3D" id="3.30.1810.10">
    <property type="entry name" value="YdfO-like"/>
    <property type="match status" value="1"/>
</dbReference>
<gene>
    <name evidence="1" type="ORF">EDD54_0612</name>
</gene>
<dbReference type="OrthoDB" id="7571760at2"/>
<evidence type="ECO:0000313" key="2">
    <source>
        <dbReference type="Proteomes" id="UP000294547"/>
    </source>
</evidence>
<dbReference type="SUPFAM" id="SSF160419">
    <property type="entry name" value="YdfO-like"/>
    <property type="match status" value="1"/>
</dbReference>
<dbReference type="RefSeq" id="WP_126536692.1">
    <property type="nucleotide sequence ID" value="NZ_BSPM01000008.1"/>
</dbReference>